<dbReference type="Proteomes" id="UP000034676">
    <property type="component" value="Unassembled WGS sequence"/>
</dbReference>
<gene>
    <name evidence="1" type="ORF">UU42_C0029G0005</name>
</gene>
<evidence type="ECO:0000313" key="1">
    <source>
        <dbReference type="EMBL" id="KKR90910.1"/>
    </source>
</evidence>
<name>A0A0G0X2P4_9BACT</name>
<dbReference type="EMBL" id="LCAO01000029">
    <property type="protein sequence ID" value="KKR90910.1"/>
    <property type="molecule type" value="Genomic_DNA"/>
</dbReference>
<accession>A0A0G0X2P4</accession>
<protein>
    <submittedName>
        <fullName evidence="1">Uncharacterized protein</fullName>
    </submittedName>
</protein>
<organism evidence="1 2">
    <name type="scientific">Candidatus Woesebacteria bacterium GW2011_GWA1_41_13b</name>
    <dbReference type="NCBI Taxonomy" id="1618555"/>
    <lineage>
        <taxon>Bacteria</taxon>
        <taxon>Candidatus Woeseibacteriota</taxon>
    </lineage>
</organism>
<reference evidence="1 2" key="1">
    <citation type="journal article" date="2015" name="Nature">
        <title>rRNA introns, odd ribosomes, and small enigmatic genomes across a large radiation of phyla.</title>
        <authorList>
            <person name="Brown C.T."/>
            <person name="Hug L.A."/>
            <person name="Thomas B.C."/>
            <person name="Sharon I."/>
            <person name="Castelle C.J."/>
            <person name="Singh A."/>
            <person name="Wilkins M.J."/>
            <person name="Williams K.H."/>
            <person name="Banfield J.F."/>
        </authorList>
    </citation>
    <scope>NUCLEOTIDE SEQUENCE [LARGE SCALE GENOMIC DNA]</scope>
</reference>
<dbReference type="AlphaFoldDB" id="A0A0G0X2P4"/>
<proteinExistence type="predicted"/>
<evidence type="ECO:0000313" key="2">
    <source>
        <dbReference type="Proteomes" id="UP000034676"/>
    </source>
</evidence>
<comment type="caution">
    <text evidence="1">The sequence shown here is derived from an EMBL/GenBank/DDBJ whole genome shotgun (WGS) entry which is preliminary data.</text>
</comment>
<sequence length="117" mass="13363">MKRFPALFSKIYDYVIKNNPDFKNKVAEGFHRHYSLAGLRKLLNSSNFNGHFKVERVFKSGLVLGVLNNNLRASLRRVVGVRAARALLFPLAWLAGVEYWIPFGPLSYNIAVAIRKQ</sequence>